<evidence type="ECO:0000256" key="6">
    <source>
        <dbReference type="ARBA" id="ARBA00022840"/>
    </source>
</evidence>
<dbReference type="PIRSF" id="PIRSF005198">
    <property type="entry name" value="Antiviral_helicase_SKI2"/>
    <property type="match status" value="1"/>
</dbReference>
<evidence type="ECO:0000259" key="10">
    <source>
        <dbReference type="PROSITE" id="PS51192"/>
    </source>
</evidence>
<dbReference type="PANTHER" id="PTHR12131">
    <property type="entry name" value="ATP-DEPENDENT RNA AND DNA HELICASE"/>
    <property type="match status" value="1"/>
</dbReference>
<dbReference type="FunFam" id="1.10.3380.30:FF:000001">
    <property type="entry name" value="Ski2 ATP-dependent RNA helicase"/>
    <property type="match status" value="1"/>
</dbReference>
<keyword evidence="5 12" id="KW-0347">Helicase</keyword>
<keyword evidence="7" id="KW-0694">RNA-binding</keyword>
<dbReference type="PANTHER" id="PTHR12131:SF1">
    <property type="entry name" value="ATP-DEPENDENT RNA HELICASE SUPV3L1, MITOCHONDRIAL-RELATED"/>
    <property type="match status" value="1"/>
</dbReference>
<dbReference type="Pfam" id="PF17911">
    <property type="entry name" value="Ski2_N"/>
    <property type="match status" value="1"/>
</dbReference>
<gene>
    <name evidence="12" type="ORF">GBAR_LOCUS30496</name>
</gene>
<dbReference type="Pfam" id="PF08148">
    <property type="entry name" value="DSHCT"/>
    <property type="match status" value="1"/>
</dbReference>
<dbReference type="SMART" id="SM00487">
    <property type="entry name" value="DEXDc"/>
    <property type="match status" value="1"/>
</dbReference>
<organism evidence="12 13">
    <name type="scientific">Geodia barretti</name>
    <name type="common">Barrett's horny sponge</name>
    <dbReference type="NCBI Taxonomy" id="519541"/>
    <lineage>
        <taxon>Eukaryota</taxon>
        <taxon>Metazoa</taxon>
        <taxon>Porifera</taxon>
        <taxon>Demospongiae</taxon>
        <taxon>Heteroscleromorpha</taxon>
        <taxon>Tetractinellida</taxon>
        <taxon>Astrophorina</taxon>
        <taxon>Geodiidae</taxon>
        <taxon>Geodia</taxon>
    </lineage>
</organism>
<dbReference type="FunFam" id="3.40.50.300:FF:000354">
    <property type="entry name" value="ATP-dependent RNA helicase SKI2"/>
    <property type="match status" value="1"/>
</dbReference>
<keyword evidence="2" id="KW-0963">Cytoplasm</keyword>
<evidence type="ECO:0000256" key="9">
    <source>
        <dbReference type="SAM" id="MobiDB-lite"/>
    </source>
</evidence>
<dbReference type="InterPro" id="IPR016438">
    <property type="entry name" value="SKI2-like"/>
</dbReference>
<dbReference type="Pfam" id="PF13234">
    <property type="entry name" value="MTR4_beta-barrel"/>
    <property type="match status" value="1"/>
</dbReference>
<dbReference type="FunFam" id="3.40.50.300:FF:000447">
    <property type="entry name" value="helicase SKI2W isoform X2"/>
    <property type="match status" value="1"/>
</dbReference>
<evidence type="ECO:0000256" key="7">
    <source>
        <dbReference type="ARBA" id="ARBA00022884"/>
    </source>
</evidence>
<proteinExistence type="predicted"/>
<dbReference type="Gene3D" id="1.10.3380.30">
    <property type="match status" value="2"/>
</dbReference>
<dbReference type="GO" id="GO:0003724">
    <property type="term" value="F:RNA helicase activity"/>
    <property type="evidence" value="ECO:0007669"/>
    <property type="project" value="UniProtKB-EC"/>
</dbReference>
<keyword evidence="3" id="KW-0547">Nucleotide-binding</keyword>
<dbReference type="SMART" id="SM01142">
    <property type="entry name" value="DSHCT"/>
    <property type="match status" value="1"/>
</dbReference>
<evidence type="ECO:0000313" key="13">
    <source>
        <dbReference type="Proteomes" id="UP001174909"/>
    </source>
</evidence>
<dbReference type="Gene3D" id="3.40.50.300">
    <property type="entry name" value="P-loop containing nucleotide triphosphate hydrolases"/>
    <property type="match status" value="2"/>
</dbReference>
<dbReference type="SUPFAM" id="SSF52540">
    <property type="entry name" value="P-loop containing nucleoside triphosphate hydrolases"/>
    <property type="match status" value="1"/>
</dbReference>
<evidence type="ECO:0000256" key="2">
    <source>
        <dbReference type="ARBA" id="ARBA00022490"/>
    </source>
</evidence>
<dbReference type="InterPro" id="IPR027417">
    <property type="entry name" value="P-loop_NTPase"/>
</dbReference>
<dbReference type="GO" id="GO:0070478">
    <property type="term" value="P:nuclear-transcribed mRNA catabolic process, 3'-5' exonucleolytic nonsense-mediated decay"/>
    <property type="evidence" value="ECO:0007669"/>
    <property type="project" value="TreeGrafter"/>
</dbReference>
<feature type="region of interest" description="Disordered" evidence="9">
    <location>
        <begin position="197"/>
        <end position="227"/>
    </location>
</feature>
<keyword evidence="13" id="KW-1185">Reference proteome</keyword>
<comment type="catalytic activity">
    <reaction evidence="8">
        <text>ATP + H2O = ADP + phosphate + H(+)</text>
        <dbReference type="Rhea" id="RHEA:13065"/>
        <dbReference type="ChEBI" id="CHEBI:15377"/>
        <dbReference type="ChEBI" id="CHEBI:15378"/>
        <dbReference type="ChEBI" id="CHEBI:30616"/>
        <dbReference type="ChEBI" id="CHEBI:43474"/>
        <dbReference type="ChEBI" id="CHEBI:456216"/>
        <dbReference type="EC" id="3.6.4.13"/>
    </reaction>
</comment>
<dbReference type="PROSITE" id="PS51194">
    <property type="entry name" value="HELICASE_CTER"/>
    <property type="match status" value="1"/>
</dbReference>
<comment type="caution">
    <text evidence="12">The sequence shown here is derived from an EMBL/GenBank/DDBJ whole genome shotgun (WGS) entry which is preliminary data.</text>
</comment>
<dbReference type="Proteomes" id="UP001174909">
    <property type="component" value="Unassembled WGS sequence"/>
</dbReference>
<dbReference type="InterPro" id="IPR011545">
    <property type="entry name" value="DEAD/DEAH_box_helicase_dom"/>
</dbReference>
<evidence type="ECO:0000256" key="8">
    <source>
        <dbReference type="ARBA" id="ARBA00047984"/>
    </source>
</evidence>
<dbReference type="GO" id="GO:0005524">
    <property type="term" value="F:ATP binding"/>
    <property type="evidence" value="ECO:0007669"/>
    <property type="project" value="UniProtKB-KW"/>
</dbReference>
<sequence length="1222" mass="137568">ERAPRSPAREKEFPPHPPLSAGLEEFLLSPENIPIHDIRAAWKLWPPEPRPERLLHADFAPPTTDIAVERDPMLGQLLGFHEVEVSTKGLTAKNSTSLQRAPGPLSSSVKGEATHFPFWPGGLDQPELVKTVAQRPPELSLNLGNDLLDVPPGFEEGMKFTSAAGDSQSEPVLLPAPDTVRISDLLLGGGDMVMDWEEEEEEEEKEEKKESGVVDGALQSQTETEESEKIIDEVIGEIGETVVAVKQADATPTSWVVKVDCNATVSDFNEKVPNMAHTWPFQPDQFQKQAILLLEQHESVFVAAHTSAGKTVVAEYANRLSLKHLTRTIYTSPIKALSNQKFRDFRQTFGDKNIGLLTGDVQIKSEAPCLIMTTEILRSMLYNGSEVIRDVEWVVFDEVHYINDTERGVVWEEVLIMLPDHIGIIMLSATVPNSIEFASWVGRTKRKKMFVISTLKRPVPLRHYLYTGNSKQTSDQLFEIVGDGKKLNVAGYRAALQAKKERTSKAAAGFGAKVKQYTNPKEDKNVWLSLVRMLQKKDKLPMVAFTFSRARCDSNADSLTTLDLTTGTEKSEIHVFFKRSTALLKGSDQCLPQVVWMRDILKRGIGVHHSGILPIMKEVIEMLFQKGLVKLLFATETFAMGVNMPARTVVFDAIRKHDGVRPRDLYPGEYIQMAGRAGRRGKDTTGTVILLCKADVPESSDLQRMILGQATTLQSQFRLTYSMLLNLMRVETLRVEDMMKRSYAEDETTRHEVDRKQTLKQLEEDFRSLQRLDCPVCDQDLDHYYTACSRIQHLRTQMQAYLLTHPSALKALSPGRVVTLFTSTYGHSLAVVLSQQTAKSARTFTVLMLCNSGDEWAERATSIVGDSAKRDILTPYKALTGLFAPDGEVKHTVVTVEGLLIYNITEEVVDVERKKIVDDYNNRQIPRFRGSLPGQACMKATQALLRLTEAFPAGLPALCPVRQLRVMDMGFVQLRDERERLESTMDCYTCVRCPDFEAHFGMARKKAELHKKQGNLKFMLSEESLQLLPEYNQRIEVLRTLMFLNRQNVIQLKGCVACEIHSHEVLLTELLFTNIFGHFEPPEIAALLSCVIFQQNKCSEPNLTEKLQKGQKMIEETATRIALCEREHGIDVSVEDTLRELKFGLVEVVYEWACGMEFLEITKLTDVSEGIIVRCIQRLDETCRDVRKAAKVIGDTALYQKMQTCSTLIKRDIVFAASLYTI</sequence>
<dbReference type="AlphaFoldDB" id="A0AA35TZN0"/>
<dbReference type="Pfam" id="PF00270">
    <property type="entry name" value="DEAD"/>
    <property type="match status" value="1"/>
</dbReference>
<evidence type="ECO:0000259" key="11">
    <source>
        <dbReference type="PROSITE" id="PS51194"/>
    </source>
</evidence>
<evidence type="ECO:0000256" key="1">
    <source>
        <dbReference type="ARBA" id="ARBA00004496"/>
    </source>
</evidence>
<accession>A0AA35TZN0</accession>
<dbReference type="InterPro" id="IPR025696">
    <property type="entry name" value="Beta-barrel_MTR4"/>
</dbReference>
<dbReference type="EMBL" id="CASHTH010004314">
    <property type="protein sequence ID" value="CAI8055956.1"/>
    <property type="molecule type" value="Genomic_DNA"/>
</dbReference>
<evidence type="ECO:0000313" key="12">
    <source>
        <dbReference type="EMBL" id="CAI8055956.1"/>
    </source>
</evidence>
<dbReference type="Pfam" id="PF00271">
    <property type="entry name" value="Helicase_C"/>
    <property type="match status" value="1"/>
</dbReference>
<name>A0AA35TZN0_GEOBA</name>
<dbReference type="InterPro" id="IPR001650">
    <property type="entry name" value="Helicase_C-like"/>
</dbReference>
<dbReference type="PROSITE" id="PS51192">
    <property type="entry name" value="HELICASE_ATP_BIND_1"/>
    <property type="match status" value="1"/>
</dbReference>
<feature type="domain" description="Helicase ATP-binding" evidence="10">
    <location>
        <begin position="291"/>
        <end position="449"/>
    </location>
</feature>
<evidence type="ECO:0000256" key="3">
    <source>
        <dbReference type="ARBA" id="ARBA00022741"/>
    </source>
</evidence>
<evidence type="ECO:0000256" key="4">
    <source>
        <dbReference type="ARBA" id="ARBA00022801"/>
    </source>
</evidence>
<dbReference type="InterPro" id="IPR014001">
    <property type="entry name" value="Helicase_ATP-bd"/>
</dbReference>
<dbReference type="GO" id="GO:0003723">
    <property type="term" value="F:RNA binding"/>
    <property type="evidence" value="ECO:0007669"/>
    <property type="project" value="UniProtKB-KW"/>
</dbReference>
<feature type="domain" description="Helicase C-terminal" evidence="11">
    <location>
        <begin position="563"/>
        <end position="728"/>
    </location>
</feature>
<protein>
    <submittedName>
        <fullName evidence="12">Helicase SKI2W</fullName>
    </submittedName>
</protein>
<evidence type="ECO:0000256" key="5">
    <source>
        <dbReference type="ARBA" id="ARBA00022806"/>
    </source>
</evidence>
<feature type="non-terminal residue" evidence="12">
    <location>
        <position position="1"/>
    </location>
</feature>
<keyword evidence="4" id="KW-0378">Hydrolase</keyword>
<dbReference type="InterPro" id="IPR040801">
    <property type="entry name" value="Ski2_N"/>
</dbReference>
<feature type="region of interest" description="Disordered" evidence="9">
    <location>
        <begin position="1"/>
        <end position="22"/>
    </location>
</feature>
<comment type="subcellular location">
    <subcellularLocation>
        <location evidence="1">Cytoplasm</location>
    </subcellularLocation>
</comment>
<dbReference type="GO" id="GO:0016787">
    <property type="term" value="F:hydrolase activity"/>
    <property type="evidence" value="ECO:0007669"/>
    <property type="project" value="UniProtKB-KW"/>
</dbReference>
<reference evidence="12" key="1">
    <citation type="submission" date="2023-03" db="EMBL/GenBank/DDBJ databases">
        <authorList>
            <person name="Steffen K."/>
            <person name="Cardenas P."/>
        </authorList>
    </citation>
    <scope>NUCLEOTIDE SEQUENCE</scope>
</reference>
<dbReference type="InterPro" id="IPR012961">
    <property type="entry name" value="Ski2/MTR4_C"/>
</dbReference>
<dbReference type="CDD" id="cd18795">
    <property type="entry name" value="SF2_C_Ski2"/>
    <property type="match status" value="1"/>
</dbReference>
<feature type="compositionally biased region" description="Basic and acidic residues" evidence="9">
    <location>
        <begin position="1"/>
        <end position="14"/>
    </location>
</feature>
<dbReference type="InterPro" id="IPR050699">
    <property type="entry name" value="RNA-DNA_Helicase"/>
</dbReference>
<keyword evidence="6" id="KW-0067">ATP-binding</keyword>
<dbReference type="GO" id="GO:0055087">
    <property type="term" value="C:Ski complex"/>
    <property type="evidence" value="ECO:0007669"/>
    <property type="project" value="TreeGrafter"/>
</dbReference>
<dbReference type="SMART" id="SM00490">
    <property type="entry name" value="HELICc"/>
    <property type="match status" value="1"/>
</dbReference>